<evidence type="ECO:0000313" key="2">
    <source>
        <dbReference type="Proteomes" id="UP000039865"/>
    </source>
</evidence>
<dbReference type="InParanoid" id="A0A078B513"/>
<sequence>MKSSNQQGFLTIMDTKEWKHVVGQLHFGTVEKLQNITLAFKKQDKELFRCKIPPDQALKLDQSALVFETDSTSKDFMKIIILLEMIKLQRNQRQA</sequence>
<protein>
    <submittedName>
        <fullName evidence="1">Uncharacterized protein</fullName>
    </submittedName>
</protein>
<proteinExistence type="predicted"/>
<dbReference type="EMBL" id="CCKQ01016457">
    <property type="protein sequence ID" value="CDW88327.1"/>
    <property type="molecule type" value="Genomic_DNA"/>
</dbReference>
<dbReference type="Proteomes" id="UP000039865">
    <property type="component" value="Unassembled WGS sequence"/>
</dbReference>
<accession>A0A078B513</accession>
<name>A0A078B513_STYLE</name>
<keyword evidence="2" id="KW-1185">Reference proteome</keyword>
<evidence type="ECO:0000313" key="1">
    <source>
        <dbReference type="EMBL" id="CDW88327.1"/>
    </source>
</evidence>
<dbReference type="AlphaFoldDB" id="A0A078B513"/>
<organism evidence="1 2">
    <name type="scientific">Stylonychia lemnae</name>
    <name type="common">Ciliate</name>
    <dbReference type="NCBI Taxonomy" id="5949"/>
    <lineage>
        <taxon>Eukaryota</taxon>
        <taxon>Sar</taxon>
        <taxon>Alveolata</taxon>
        <taxon>Ciliophora</taxon>
        <taxon>Intramacronucleata</taxon>
        <taxon>Spirotrichea</taxon>
        <taxon>Stichotrichia</taxon>
        <taxon>Sporadotrichida</taxon>
        <taxon>Oxytrichidae</taxon>
        <taxon>Stylonychinae</taxon>
        <taxon>Stylonychia</taxon>
    </lineage>
</organism>
<reference evidence="1 2" key="1">
    <citation type="submission" date="2014-06" db="EMBL/GenBank/DDBJ databases">
        <authorList>
            <person name="Swart Estienne"/>
        </authorList>
    </citation>
    <scope>NUCLEOTIDE SEQUENCE [LARGE SCALE GENOMIC DNA]</scope>
    <source>
        <strain evidence="1 2">130c</strain>
    </source>
</reference>
<gene>
    <name evidence="1" type="primary">Contig6226.g6661</name>
    <name evidence="1" type="ORF">STYLEM_17448</name>
</gene>